<reference evidence="2" key="1">
    <citation type="submission" date="2019-11" db="EMBL/GenBank/DDBJ databases">
        <title>Acidithiobacillus ferrianus sp. nov.: a facultatively anaerobic and extremely acidophilic chemolithoautotroph.</title>
        <authorList>
            <person name="Norris P.R."/>
            <person name="Falagan C."/>
            <person name="Moya-Beltran A."/>
            <person name="Castro M."/>
            <person name="Quatrini R."/>
            <person name="Johnson D.B."/>
        </authorList>
    </citation>
    <scope>NUCLEOTIDE SEQUENCE [LARGE SCALE GENOMIC DNA]</scope>
    <source>
        <strain evidence="2">MG</strain>
    </source>
</reference>
<comment type="caution">
    <text evidence="2">The sequence shown here is derived from an EMBL/GenBank/DDBJ whole genome shotgun (WGS) entry which is preliminary data.</text>
</comment>
<accession>A0A845U2U8</accession>
<evidence type="ECO:0000313" key="2">
    <source>
        <dbReference type="EMBL" id="NDU41952.1"/>
    </source>
</evidence>
<protein>
    <submittedName>
        <fullName evidence="2">Uncharacterized protein</fullName>
    </submittedName>
</protein>
<feature type="region of interest" description="Disordered" evidence="1">
    <location>
        <begin position="1"/>
        <end position="29"/>
    </location>
</feature>
<dbReference type="AlphaFoldDB" id="A0A845U2U8"/>
<gene>
    <name evidence="2" type="ORF">GL267_04615</name>
</gene>
<evidence type="ECO:0000256" key="1">
    <source>
        <dbReference type="SAM" id="MobiDB-lite"/>
    </source>
</evidence>
<feature type="compositionally biased region" description="Basic and acidic residues" evidence="1">
    <location>
        <begin position="1"/>
        <end position="11"/>
    </location>
</feature>
<dbReference type="EMBL" id="WNJL01000022">
    <property type="protein sequence ID" value="NDU41952.1"/>
    <property type="molecule type" value="Genomic_DNA"/>
</dbReference>
<dbReference type="RefSeq" id="WP_163096997.1">
    <property type="nucleotide sequence ID" value="NZ_CP127523.1"/>
</dbReference>
<name>A0A845U2U8_9PROT</name>
<sequence length="69" mass="7452">MLRPILHDPARRVTGFGRHGPEMAAHSGDKARAVAEFSRHCRARPAREATGGRWRGVLATGSRPVAALP</sequence>
<organism evidence="2">
    <name type="scientific">Acidithiobacillus ferrianus</name>
    <dbReference type="NCBI Taxonomy" id="2678518"/>
    <lineage>
        <taxon>Bacteria</taxon>
        <taxon>Pseudomonadati</taxon>
        <taxon>Pseudomonadota</taxon>
        <taxon>Acidithiobacillia</taxon>
        <taxon>Acidithiobacillales</taxon>
        <taxon>Acidithiobacillaceae</taxon>
        <taxon>Acidithiobacillus</taxon>
    </lineage>
</organism>
<proteinExistence type="predicted"/>